<protein>
    <submittedName>
        <fullName evidence="3">Adenylate/guanylate cyclase domain-containing protein</fullName>
    </submittedName>
</protein>
<feature type="domain" description="Guanylate cyclase" evidence="2">
    <location>
        <begin position="1"/>
        <end position="37"/>
    </location>
</feature>
<sequence>MGIGINSGEVIAGCIGSDRRMDYTVLGDVINVAARLESQAQPNQILLGPATYAAVKSTINCQEIGAIHLKGKAEPVEIFEVIYSQEQH</sequence>
<evidence type="ECO:0000256" key="1">
    <source>
        <dbReference type="ARBA" id="ARBA00005381"/>
    </source>
</evidence>
<comment type="similarity">
    <text evidence="1">Belongs to the adenylyl cyclase class-3 family.</text>
</comment>
<keyword evidence="4" id="KW-1185">Reference proteome</keyword>
<reference evidence="3 4" key="1">
    <citation type="submission" date="2022-04" db="EMBL/GenBank/DDBJ databases">
        <title>Positive selection, recombination, and allopatry shape intraspecific diversity of widespread and dominant cyanobacteria.</title>
        <authorList>
            <person name="Wei J."/>
            <person name="Shu W."/>
            <person name="Hu C."/>
        </authorList>
    </citation>
    <scope>NUCLEOTIDE SEQUENCE [LARGE SCALE GENOMIC DNA]</scope>
    <source>
        <strain evidence="3 4">DQ-A4</strain>
    </source>
</reference>
<gene>
    <name evidence="3" type="ORF">NC992_21745</name>
</gene>
<dbReference type="Proteomes" id="UP001482513">
    <property type="component" value="Unassembled WGS sequence"/>
</dbReference>
<dbReference type="EMBL" id="JAMPKX010000012">
    <property type="protein sequence ID" value="MEP0949518.1"/>
    <property type="molecule type" value="Genomic_DNA"/>
</dbReference>
<dbReference type="SUPFAM" id="SSF55073">
    <property type="entry name" value="Nucleotide cyclase"/>
    <property type="match status" value="1"/>
</dbReference>
<organism evidence="3 4">
    <name type="scientific">Leptolyngbya subtilissima DQ-A4</name>
    <dbReference type="NCBI Taxonomy" id="2933933"/>
    <lineage>
        <taxon>Bacteria</taxon>
        <taxon>Bacillati</taxon>
        <taxon>Cyanobacteriota</taxon>
        <taxon>Cyanophyceae</taxon>
        <taxon>Leptolyngbyales</taxon>
        <taxon>Leptolyngbyaceae</taxon>
        <taxon>Leptolyngbya group</taxon>
        <taxon>Leptolyngbya</taxon>
    </lineage>
</organism>
<dbReference type="InterPro" id="IPR001054">
    <property type="entry name" value="A/G_cyclase"/>
</dbReference>
<dbReference type="RefSeq" id="WP_313887100.1">
    <property type="nucleotide sequence ID" value="NZ_JAMPKX010000012.1"/>
</dbReference>
<dbReference type="PANTHER" id="PTHR43081">
    <property type="entry name" value="ADENYLATE CYCLASE, TERMINAL-DIFFERENTIATION SPECIFIC-RELATED"/>
    <property type="match status" value="1"/>
</dbReference>
<evidence type="ECO:0000259" key="2">
    <source>
        <dbReference type="PROSITE" id="PS50125"/>
    </source>
</evidence>
<dbReference type="CDD" id="cd07302">
    <property type="entry name" value="CHD"/>
    <property type="match status" value="1"/>
</dbReference>
<dbReference type="PROSITE" id="PS50125">
    <property type="entry name" value="GUANYLATE_CYCLASE_2"/>
    <property type="match status" value="1"/>
</dbReference>
<dbReference type="PANTHER" id="PTHR43081:SF1">
    <property type="entry name" value="ADENYLATE CYCLASE, TERMINAL-DIFFERENTIATION SPECIFIC"/>
    <property type="match status" value="1"/>
</dbReference>
<evidence type="ECO:0000313" key="4">
    <source>
        <dbReference type="Proteomes" id="UP001482513"/>
    </source>
</evidence>
<dbReference type="InterPro" id="IPR050697">
    <property type="entry name" value="Adenylyl/Guanylyl_Cyclase_3/4"/>
</dbReference>
<dbReference type="Pfam" id="PF00211">
    <property type="entry name" value="Guanylate_cyc"/>
    <property type="match status" value="1"/>
</dbReference>
<name>A0ABV0KC80_9CYAN</name>
<dbReference type="InterPro" id="IPR029787">
    <property type="entry name" value="Nucleotide_cyclase"/>
</dbReference>
<accession>A0ABV0KC80</accession>
<dbReference type="Gene3D" id="3.30.70.1230">
    <property type="entry name" value="Nucleotide cyclase"/>
    <property type="match status" value="1"/>
</dbReference>
<evidence type="ECO:0000313" key="3">
    <source>
        <dbReference type="EMBL" id="MEP0949518.1"/>
    </source>
</evidence>
<comment type="caution">
    <text evidence="3">The sequence shown here is derived from an EMBL/GenBank/DDBJ whole genome shotgun (WGS) entry which is preliminary data.</text>
</comment>
<proteinExistence type="inferred from homology"/>